<dbReference type="OrthoDB" id="147752at2759"/>
<evidence type="ECO:0000256" key="9">
    <source>
        <dbReference type="PIRSR" id="PIRSR017199-1"/>
    </source>
</evidence>
<dbReference type="PIRSF" id="PIRSF017199">
    <property type="entry name" value="mRNA_splic_U5"/>
    <property type="match status" value="1"/>
</dbReference>
<dbReference type="EMBL" id="HE978314">
    <property type="protein sequence ID" value="CCK68389.1"/>
    <property type="molecule type" value="Genomic_DNA"/>
</dbReference>
<dbReference type="KEGG" id="kng:KNAG_0A07360"/>
<dbReference type="CDD" id="cd02954">
    <property type="entry name" value="DIM1"/>
    <property type="match status" value="1"/>
</dbReference>
<accession>J7S2X0</accession>
<evidence type="ECO:0000256" key="5">
    <source>
        <dbReference type="ARBA" id="ARBA00023242"/>
    </source>
</evidence>
<dbReference type="HOGENOM" id="CLU_117348_0_0_1"/>
<dbReference type="GO" id="GO:0046540">
    <property type="term" value="C:U4/U6 x U5 tri-snRNP complex"/>
    <property type="evidence" value="ECO:0007669"/>
    <property type="project" value="UniProtKB-UniRule"/>
</dbReference>
<evidence type="ECO:0000256" key="2">
    <source>
        <dbReference type="ARBA" id="ARBA00008241"/>
    </source>
</evidence>
<dbReference type="GeneID" id="34524024"/>
<comment type="subcellular location">
    <subcellularLocation>
        <location evidence="1 8">Nucleus</location>
    </subcellularLocation>
</comment>
<comment type="similarity">
    <text evidence="2 8">Belongs to the DIM1 family.</text>
</comment>
<dbReference type="SUPFAM" id="SSF52833">
    <property type="entry name" value="Thioredoxin-like"/>
    <property type="match status" value="1"/>
</dbReference>
<evidence type="ECO:0000256" key="4">
    <source>
        <dbReference type="ARBA" id="ARBA00023187"/>
    </source>
</evidence>
<dbReference type="RefSeq" id="XP_022462635.1">
    <property type="nucleotide sequence ID" value="XM_022611202.1"/>
</dbReference>
<name>J7S2X0_HUIN7</name>
<dbReference type="GO" id="GO:0000398">
    <property type="term" value="P:mRNA splicing, via spliceosome"/>
    <property type="evidence" value="ECO:0007669"/>
    <property type="project" value="UniProtKB-UniRule"/>
</dbReference>
<dbReference type="Proteomes" id="UP000006310">
    <property type="component" value="Chromosome 1"/>
</dbReference>
<feature type="disulfide bond" evidence="9">
    <location>
        <begin position="39"/>
        <end position="80"/>
    </location>
</feature>
<reference evidence="10 11" key="1">
    <citation type="journal article" date="2011" name="Proc. Natl. Acad. Sci. U.S.A.">
        <title>Evolutionary erosion of yeast sex chromosomes by mating-type switching accidents.</title>
        <authorList>
            <person name="Gordon J.L."/>
            <person name="Armisen D."/>
            <person name="Proux-Wera E."/>
            <person name="Oheigeartaigh S.S."/>
            <person name="Byrne K.P."/>
            <person name="Wolfe K.H."/>
        </authorList>
    </citation>
    <scope>NUCLEOTIDE SEQUENCE [LARGE SCALE GENOMIC DNA]</scope>
    <source>
        <strain evidence="11">ATCC MYA-139 / BCRC 22969 / CBS 8797 / CCRC 22969 / KCTC 17520 / NBRC 10181 / NCYC 3082</strain>
    </source>
</reference>
<dbReference type="GO" id="GO:0005681">
    <property type="term" value="C:spliceosomal complex"/>
    <property type="evidence" value="ECO:0007669"/>
    <property type="project" value="TreeGrafter"/>
</dbReference>
<protein>
    <recommendedName>
        <fullName evidence="7 8">Spliceosomal protein DIB1</fullName>
    </recommendedName>
</protein>
<dbReference type="eggNOG" id="KOG3414">
    <property type="taxonomic scope" value="Eukaryota"/>
</dbReference>
<dbReference type="GO" id="GO:0005682">
    <property type="term" value="C:U5 snRNP"/>
    <property type="evidence" value="ECO:0007669"/>
    <property type="project" value="UniProtKB-UniRule"/>
</dbReference>
<evidence type="ECO:0000256" key="7">
    <source>
        <dbReference type="ARBA" id="ARBA00067627"/>
    </source>
</evidence>
<keyword evidence="4 8" id="KW-0508">mRNA splicing</keyword>
<keyword evidence="5 8" id="KW-0539">Nucleus</keyword>
<dbReference type="FunFam" id="3.40.30.10:FF:000004">
    <property type="entry name" value="Spliceosomal protein DIB1"/>
    <property type="match status" value="1"/>
</dbReference>
<evidence type="ECO:0000313" key="11">
    <source>
        <dbReference type="Proteomes" id="UP000006310"/>
    </source>
</evidence>
<dbReference type="PANTHER" id="PTHR12052">
    <property type="entry name" value="THIOREDOXIN-LIKE PROTEN 4A, 4B"/>
    <property type="match status" value="1"/>
</dbReference>
<evidence type="ECO:0000313" key="10">
    <source>
        <dbReference type="EMBL" id="CCK68389.1"/>
    </source>
</evidence>
<dbReference type="AlphaFoldDB" id="J7S2X0"/>
<dbReference type="OMA" id="GMYELYD"/>
<dbReference type="Pfam" id="PF02966">
    <property type="entry name" value="DIM1"/>
    <property type="match status" value="1"/>
</dbReference>
<dbReference type="SMART" id="SM01410">
    <property type="entry name" value="DIM1"/>
    <property type="match status" value="1"/>
</dbReference>
<organism evidence="10 11">
    <name type="scientific">Huiozyma naganishii (strain ATCC MYA-139 / BCRC 22969 / CBS 8797 / KCTC 17520 / NBRC 10181 / NCYC 3082 / Yp74L-3)</name>
    <name type="common">Yeast</name>
    <name type="synonym">Kazachstania naganishii</name>
    <dbReference type="NCBI Taxonomy" id="1071383"/>
    <lineage>
        <taxon>Eukaryota</taxon>
        <taxon>Fungi</taxon>
        <taxon>Dikarya</taxon>
        <taxon>Ascomycota</taxon>
        <taxon>Saccharomycotina</taxon>
        <taxon>Saccharomycetes</taxon>
        <taxon>Saccharomycetales</taxon>
        <taxon>Saccharomycetaceae</taxon>
        <taxon>Huiozyma</taxon>
    </lineage>
</organism>
<dbReference type="PANTHER" id="PTHR12052:SF5">
    <property type="entry name" value="THIOREDOXIN-LIKE PROTEIN 4A"/>
    <property type="match status" value="1"/>
</dbReference>
<comment type="function">
    <text evidence="6 8">Essential role in pre-mRNA splicing. Also essential for entry into mitosis (G2/M progression) as well as for chromosome segregation during mitosis.</text>
</comment>
<keyword evidence="11" id="KW-1185">Reference proteome</keyword>
<dbReference type="InterPro" id="IPR004123">
    <property type="entry name" value="Dim1"/>
</dbReference>
<gene>
    <name evidence="10" type="primary">KNAG0A07360</name>
    <name evidence="10" type="ordered locus">KNAG_0A07360</name>
</gene>
<evidence type="ECO:0000256" key="1">
    <source>
        <dbReference type="ARBA" id="ARBA00004123"/>
    </source>
</evidence>
<evidence type="ECO:0000256" key="8">
    <source>
        <dbReference type="PIRNR" id="PIRNR017199"/>
    </source>
</evidence>
<dbReference type="InterPro" id="IPR036249">
    <property type="entry name" value="Thioredoxin-like_sf"/>
</dbReference>
<proteinExistence type="inferred from homology"/>
<keyword evidence="3 8" id="KW-0507">mRNA processing</keyword>
<dbReference type="Gene3D" id="3.40.30.10">
    <property type="entry name" value="Glutaredoxin"/>
    <property type="match status" value="1"/>
</dbReference>
<reference evidence="11" key="2">
    <citation type="submission" date="2012-08" db="EMBL/GenBank/DDBJ databases">
        <title>Genome sequence of Kazachstania naganishii.</title>
        <authorList>
            <person name="Gordon J.L."/>
            <person name="Armisen D."/>
            <person name="Proux-Wera E."/>
            <person name="OhEigeartaigh S.S."/>
            <person name="Byrne K.P."/>
            <person name="Wolfe K.H."/>
        </authorList>
    </citation>
    <scope>NUCLEOTIDE SEQUENCE [LARGE SCALE GENOMIC DNA]</scope>
    <source>
        <strain evidence="11">ATCC MYA-139 / BCRC 22969 / CBS 8797 / CCRC 22969 / KCTC 17520 / NBRC 10181 / NCYC 3082</strain>
    </source>
</reference>
<evidence type="ECO:0000256" key="6">
    <source>
        <dbReference type="ARBA" id="ARBA00055473"/>
    </source>
</evidence>
<evidence type="ECO:0000256" key="3">
    <source>
        <dbReference type="ARBA" id="ARBA00022664"/>
    </source>
</evidence>
<dbReference type="STRING" id="1071383.J7S2X0"/>
<sequence>MASTFLHHLHTGWHVDQAIVQEDEKLVVVRFGHDQSKECALTDELLYSVSEKVSRFVSIYLVDIEEVPDFNEMYELDDPCCLMFFYKNKHMMCDFGTGNNNKLNFLLDDKQELIDILETIFRAARKNKGLAISPYDYNDRRVA</sequence>